<evidence type="ECO:0000256" key="2">
    <source>
        <dbReference type="SAM" id="MobiDB-lite"/>
    </source>
</evidence>
<feature type="compositionally biased region" description="Basic and acidic residues" evidence="2">
    <location>
        <begin position="30"/>
        <end position="40"/>
    </location>
</feature>
<protein>
    <submittedName>
        <fullName evidence="3">Uncharacterized protein</fullName>
    </submittedName>
</protein>
<comment type="caution">
    <text evidence="3">The sequence shown here is derived from an EMBL/GenBank/DDBJ whole genome shotgun (WGS) entry which is preliminary data.</text>
</comment>
<dbReference type="AlphaFoldDB" id="A0A9X0AX21"/>
<gene>
    <name evidence="3" type="ORF">OCU04_000901</name>
</gene>
<feature type="coiled-coil region" evidence="1">
    <location>
        <begin position="47"/>
        <end position="116"/>
    </location>
</feature>
<keyword evidence="1" id="KW-0175">Coiled coil</keyword>
<evidence type="ECO:0000313" key="4">
    <source>
        <dbReference type="Proteomes" id="UP001152300"/>
    </source>
</evidence>
<accession>A0A9X0AX21</accession>
<feature type="region of interest" description="Disordered" evidence="2">
    <location>
        <begin position="1"/>
        <end position="41"/>
    </location>
</feature>
<evidence type="ECO:0000256" key="1">
    <source>
        <dbReference type="SAM" id="Coils"/>
    </source>
</evidence>
<name>A0A9X0AX21_9HELO</name>
<keyword evidence="4" id="KW-1185">Reference proteome</keyword>
<organism evidence="3 4">
    <name type="scientific">Sclerotinia nivalis</name>
    <dbReference type="NCBI Taxonomy" id="352851"/>
    <lineage>
        <taxon>Eukaryota</taxon>
        <taxon>Fungi</taxon>
        <taxon>Dikarya</taxon>
        <taxon>Ascomycota</taxon>
        <taxon>Pezizomycotina</taxon>
        <taxon>Leotiomycetes</taxon>
        <taxon>Helotiales</taxon>
        <taxon>Sclerotiniaceae</taxon>
        <taxon>Sclerotinia</taxon>
    </lineage>
</organism>
<dbReference type="Proteomes" id="UP001152300">
    <property type="component" value="Unassembled WGS sequence"/>
</dbReference>
<feature type="compositionally biased region" description="Polar residues" evidence="2">
    <location>
        <begin position="14"/>
        <end position="24"/>
    </location>
</feature>
<sequence length="172" mass="19778">MNPPSNSDMDRTNPPDTETGNSRTNRNKRARTDDPARAELGDAMAVIERNLEAKSKMTSEIENLKARIVQLSSESSATTSRYQRLSDEKAILQRINQDQAQRSERQQTELSRIRKEMETLGSKAVEELHRFSTVDTEKDRLIALQKETIQSLLEEKAEYTKIIKELQIRTEE</sequence>
<dbReference type="EMBL" id="JAPEIS010000001">
    <property type="protein sequence ID" value="KAJ8070527.1"/>
    <property type="molecule type" value="Genomic_DNA"/>
</dbReference>
<proteinExistence type="predicted"/>
<evidence type="ECO:0000313" key="3">
    <source>
        <dbReference type="EMBL" id="KAJ8070527.1"/>
    </source>
</evidence>
<reference evidence="3" key="1">
    <citation type="submission" date="2022-11" db="EMBL/GenBank/DDBJ databases">
        <title>Genome Resource of Sclerotinia nivalis Strain SnTB1, a Plant Pathogen Isolated from American Ginseng.</title>
        <authorList>
            <person name="Fan S."/>
        </authorList>
    </citation>
    <scope>NUCLEOTIDE SEQUENCE</scope>
    <source>
        <strain evidence="3">SnTB1</strain>
    </source>
</reference>
<dbReference type="OrthoDB" id="3556390at2759"/>